<dbReference type="RefSeq" id="WP_013767509.1">
    <property type="nucleotide sequence ID" value="NC_015510.1"/>
</dbReference>
<feature type="transmembrane region" description="Helical" evidence="6">
    <location>
        <begin position="7"/>
        <end position="27"/>
    </location>
</feature>
<comment type="subcellular location">
    <subcellularLocation>
        <location evidence="1">Cell inner membrane</location>
        <topology evidence="1">Multi-pass membrane protein</topology>
    </subcellularLocation>
</comment>
<evidence type="ECO:0000256" key="4">
    <source>
        <dbReference type="ARBA" id="ARBA00022989"/>
    </source>
</evidence>
<dbReference type="SUPFAM" id="SSF103473">
    <property type="entry name" value="MFS general substrate transporter"/>
    <property type="match status" value="1"/>
</dbReference>
<dbReference type="KEGG" id="hhy:Halhy_5148"/>
<evidence type="ECO:0000313" key="8">
    <source>
        <dbReference type="Proteomes" id="UP000008461"/>
    </source>
</evidence>
<proteinExistence type="predicted"/>
<dbReference type="AlphaFoldDB" id="F4L4M6"/>
<sequence>MNNRTALYTLMSVWFFWGFIAASNGILIPMFKEEFDLSQAQSQLVDFAFYAAYFVGSILYFLVSAAMKVDILNRIGYRQGIMYGFIISAVGTLLFIPAASLQSFPLLLGGLFVVGLGFSLQQTSTQPFMIALGDPATGAQRINLGGAVNNLGTTIGPVLISFVIFGSVGDSAPAGVGIEAVKMPFLVIGLIFLLFAVFFRFSKLPTITNDEEVQIGIGVLKYPQLVLGMIAIFCYVGAEVTIGSNLGEYLKITQNLDSSQISEYISLFWGSMMMGRWTASLSNFKFEPGIKILLTILTPFLAFGVVLFVNILRGSDVSPLYTYAACIVVMIGAFFAAQEKPIRTMLLFSLLGGIAMVIGILTTGKIALFAFISGGLFCSVLWPCIFSLATAGLGKYTNQGSAYLIMMILGGAVIPVIQGRLSDVPSIGIKLSYIVPLACFAYLFFFGARVKTILKHQGLDFDRDVAMKGGH</sequence>
<dbReference type="GO" id="GO:0005886">
    <property type="term" value="C:plasma membrane"/>
    <property type="evidence" value="ECO:0007669"/>
    <property type="project" value="UniProtKB-SubCell"/>
</dbReference>
<dbReference type="HOGENOM" id="CLU_028452_2_2_10"/>
<feature type="transmembrane region" description="Helical" evidence="6">
    <location>
        <begin position="222"/>
        <end position="241"/>
    </location>
</feature>
<keyword evidence="5 6" id="KW-0472">Membrane</keyword>
<evidence type="ECO:0000256" key="2">
    <source>
        <dbReference type="ARBA" id="ARBA00022475"/>
    </source>
</evidence>
<dbReference type="InterPro" id="IPR036259">
    <property type="entry name" value="MFS_trans_sf"/>
</dbReference>
<dbReference type="PANTHER" id="PTHR43702:SF3">
    <property type="entry name" value="PROTEIN TSGA"/>
    <property type="match status" value="1"/>
</dbReference>
<protein>
    <submittedName>
        <fullName evidence="7">Major facilitator superfamily MFS_1</fullName>
    </submittedName>
</protein>
<feature type="transmembrane region" description="Helical" evidence="6">
    <location>
        <begin position="142"/>
        <end position="165"/>
    </location>
</feature>
<feature type="transmembrane region" description="Helical" evidence="6">
    <location>
        <begin position="401"/>
        <end position="421"/>
    </location>
</feature>
<feature type="transmembrane region" description="Helical" evidence="6">
    <location>
        <begin position="81"/>
        <end position="98"/>
    </location>
</feature>
<dbReference type="STRING" id="760192.Halhy_5148"/>
<reference evidence="7 8" key="1">
    <citation type="journal article" date="2011" name="Stand. Genomic Sci.">
        <title>Complete genome sequence of Haliscomenobacter hydrossis type strain (O).</title>
        <authorList>
            <consortium name="US DOE Joint Genome Institute (JGI-PGF)"/>
            <person name="Daligault H."/>
            <person name="Lapidus A."/>
            <person name="Zeytun A."/>
            <person name="Nolan M."/>
            <person name="Lucas S."/>
            <person name="Del Rio T.G."/>
            <person name="Tice H."/>
            <person name="Cheng J.F."/>
            <person name="Tapia R."/>
            <person name="Han C."/>
            <person name="Goodwin L."/>
            <person name="Pitluck S."/>
            <person name="Liolios K."/>
            <person name="Pagani I."/>
            <person name="Ivanova N."/>
            <person name="Huntemann M."/>
            <person name="Mavromatis K."/>
            <person name="Mikhailova N."/>
            <person name="Pati A."/>
            <person name="Chen A."/>
            <person name="Palaniappan K."/>
            <person name="Land M."/>
            <person name="Hauser L."/>
            <person name="Brambilla E.M."/>
            <person name="Rohde M."/>
            <person name="Verbarg S."/>
            <person name="Goker M."/>
            <person name="Bristow J."/>
            <person name="Eisen J.A."/>
            <person name="Markowitz V."/>
            <person name="Hugenholtz P."/>
            <person name="Kyrpides N.C."/>
            <person name="Klenk H.P."/>
            <person name="Woyke T."/>
        </authorList>
    </citation>
    <scope>NUCLEOTIDE SEQUENCE [LARGE SCALE GENOMIC DNA]</scope>
    <source>
        <strain evidence="8">ATCC 27775 / DSM 1100 / LMG 10767 / O</strain>
    </source>
</reference>
<feature type="transmembrane region" description="Helical" evidence="6">
    <location>
        <begin position="185"/>
        <end position="201"/>
    </location>
</feature>
<evidence type="ECO:0000256" key="3">
    <source>
        <dbReference type="ARBA" id="ARBA00022692"/>
    </source>
</evidence>
<reference key="2">
    <citation type="submission" date="2011-04" db="EMBL/GenBank/DDBJ databases">
        <title>Complete sequence of chromosome of Haliscomenobacter hydrossis DSM 1100.</title>
        <authorList>
            <consortium name="US DOE Joint Genome Institute (JGI-PGF)"/>
            <person name="Lucas S."/>
            <person name="Han J."/>
            <person name="Lapidus A."/>
            <person name="Bruce D."/>
            <person name="Goodwin L."/>
            <person name="Pitluck S."/>
            <person name="Peters L."/>
            <person name="Kyrpides N."/>
            <person name="Mavromatis K."/>
            <person name="Ivanova N."/>
            <person name="Ovchinnikova G."/>
            <person name="Pagani I."/>
            <person name="Daligault H."/>
            <person name="Detter J.C."/>
            <person name="Han C."/>
            <person name="Land M."/>
            <person name="Hauser L."/>
            <person name="Markowitz V."/>
            <person name="Cheng J.-F."/>
            <person name="Hugenholtz P."/>
            <person name="Woyke T."/>
            <person name="Wu D."/>
            <person name="Verbarg S."/>
            <person name="Frueling A."/>
            <person name="Brambilla E."/>
            <person name="Klenk H.-P."/>
            <person name="Eisen J.A."/>
        </authorList>
    </citation>
    <scope>NUCLEOTIDE SEQUENCE</scope>
    <source>
        <strain>DSM 1100</strain>
    </source>
</reference>
<gene>
    <name evidence="7" type="ordered locus">Halhy_5148</name>
</gene>
<dbReference type="Pfam" id="PF07690">
    <property type="entry name" value="MFS_1"/>
    <property type="match status" value="1"/>
</dbReference>
<accession>F4L4M6</accession>
<dbReference type="EMBL" id="CP002691">
    <property type="protein sequence ID" value="AEE52974.1"/>
    <property type="molecule type" value="Genomic_DNA"/>
</dbReference>
<keyword evidence="3 6" id="KW-0812">Transmembrane</keyword>
<dbReference type="eggNOG" id="COG0738">
    <property type="taxonomic scope" value="Bacteria"/>
</dbReference>
<feature type="transmembrane region" description="Helical" evidence="6">
    <location>
        <begin position="427"/>
        <end position="446"/>
    </location>
</feature>
<feature type="transmembrane region" description="Helical" evidence="6">
    <location>
        <begin position="344"/>
        <end position="362"/>
    </location>
</feature>
<dbReference type="OrthoDB" id="9795150at2"/>
<dbReference type="Proteomes" id="UP000008461">
    <property type="component" value="Chromosome"/>
</dbReference>
<feature type="transmembrane region" description="Helical" evidence="6">
    <location>
        <begin position="291"/>
        <end position="312"/>
    </location>
</feature>
<dbReference type="GO" id="GO:0022857">
    <property type="term" value="F:transmembrane transporter activity"/>
    <property type="evidence" value="ECO:0007669"/>
    <property type="project" value="InterPro"/>
</dbReference>
<feature type="transmembrane region" description="Helical" evidence="6">
    <location>
        <begin position="368"/>
        <end position="389"/>
    </location>
</feature>
<evidence type="ECO:0000256" key="1">
    <source>
        <dbReference type="ARBA" id="ARBA00004429"/>
    </source>
</evidence>
<keyword evidence="2" id="KW-1003">Cell membrane</keyword>
<evidence type="ECO:0000256" key="6">
    <source>
        <dbReference type="SAM" id="Phobius"/>
    </source>
</evidence>
<dbReference type="InterPro" id="IPR050375">
    <property type="entry name" value="MFS_TsgA-like"/>
</dbReference>
<keyword evidence="8" id="KW-1185">Reference proteome</keyword>
<dbReference type="Gene3D" id="1.20.1250.20">
    <property type="entry name" value="MFS general substrate transporter like domains"/>
    <property type="match status" value="3"/>
</dbReference>
<evidence type="ECO:0000313" key="7">
    <source>
        <dbReference type="EMBL" id="AEE52974.1"/>
    </source>
</evidence>
<feature type="transmembrane region" description="Helical" evidence="6">
    <location>
        <begin position="47"/>
        <end position="69"/>
    </location>
</feature>
<name>F4L4M6_HALH1</name>
<dbReference type="InterPro" id="IPR011701">
    <property type="entry name" value="MFS"/>
</dbReference>
<feature type="transmembrane region" description="Helical" evidence="6">
    <location>
        <begin position="318"/>
        <end position="337"/>
    </location>
</feature>
<feature type="transmembrane region" description="Helical" evidence="6">
    <location>
        <begin position="104"/>
        <end position="121"/>
    </location>
</feature>
<evidence type="ECO:0000256" key="5">
    <source>
        <dbReference type="ARBA" id="ARBA00023136"/>
    </source>
</evidence>
<dbReference type="PANTHER" id="PTHR43702">
    <property type="entry name" value="L-FUCOSE-PROTON SYMPORTER"/>
    <property type="match status" value="1"/>
</dbReference>
<organism evidence="7 8">
    <name type="scientific">Haliscomenobacter hydrossis (strain ATCC 27775 / DSM 1100 / LMG 10767 / O)</name>
    <dbReference type="NCBI Taxonomy" id="760192"/>
    <lineage>
        <taxon>Bacteria</taxon>
        <taxon>Pseudomonadati</taxon>
        <taxon>Bacteroidota</taxon>
        <taxon>Saprospiria</taxon>
        <taxon>Saprospirales</taxon>
        <taxon>Haliscomenobacteraceae</taxon>
        <taxon>Haliscomenobacter</taxon>
    </lineage>
</organism>
<keyword evidence="4 6" id="KW-1133">Transmembrane helix</keyword>